<evidence type="ECO:0000313" key="5">
    <source>
        <dbReference type="EMBL" id="HAE6850933.1"/>
    </source>
</evidence>
<organism evidence="4">
    <name type="scientific">Salmonella muenchen</name>
    <dbReference type="NCBI Taxonomy" id="596"/>
    <lineage>
        <taxon>Bacteria</taxon>
        <taxon>Pseudomonadati</taxon>
        <taxon>Pseudomonadota</taxon>
        <taxon>Gammaproteobacteria</taxon>
        <taxon>Enterobacterales</taxon>
        <taxon>Enterobacteriaceae</taxon>
        <taxon>Salmonella</taxon>
    </lineage>
</organism>
<keyword evidence="2" id="KW-0812">Transmembrane</keyword>
<dbReference type="AlphaFoldDB" id="A0A631TLX6"/>
<evidence type="ECO:0000313" key="3">
    <source>
        <dbReference type="EMBL" id="ECT8353555.1"/>
    </source>
</evidence>
<keyword evidence="2" id="KW-1133">Transmembrane helix</keyword>
<feature type="transmembrane region" description="Helical" evidence="2">
    <location>
        <begin position="29"/>
        <end position="55"/>
    </location>
</feature>
<accession>A0A631TLX6</accession>
<dbReference type="EMBL" id="AAKOAO010000007">
    <property type="protein sequence ID" value="ECT8353555.1"/>
    <property type="molecule type" value="Genomic_DNA"/>
</dbReference>
<name>A0A631TLX6_SALMU</name>
<proteinExistence type="predicted"/>
<keyword evidence="2" id="KW-0472">Membrane</keyword>
<gene>
    <name evidence="4" type="ORF">B8Y53_11635</name>
    <name evidence="3" type="ORF">BOI57_11900</name>
    <name evidence="5" type="ORF">G4L24_004450</name>
    <name evidence="6" type="ORF">G9G20_000014</name>
</gene>
<evidence type="ECO:0000256" key="1">
    <source>
        <dbReference type="SAM" id="Coils"/>
    </source>
</evidence>
<dbReference type="EMBL" id="DAASSO010000024">
    <property type="protein sequence ID" value="HAE6850933.1"/>
    <property type="molecule type" value="Genomic_DNA"/>
</dbReference>
<reference evidence="4" key="3">
    <citation type="submission" date="2018-07" db="EMBL/GenBank/DDBJ databases">
        <authorList>
            <consortium name="PulseNet: The National Subtyping Network for Foodborne Disease Surveillance"/>
            <person name="Tarr C.L."/>
            <person name="Trees E."/>
            <person name="Katz L.S."/>
            <person name="Carleton-Romer H.A."/>
            <person name="Stroika S."/>
            <person name="Kucerova Z."/>
            <person name="Roache K.F."/>
            <person name="Sabol A.L."/>
            <person name="Besser J."/>
            <person name="Gerner-Smidt P."/>
        </authorList>
    </citation>
    <scope>NUCLEOTIDE SEQUENCE</scope>
    <source>
        <strain evidence="3">PNUSAS004963</strain>
        <strain evidence="4">PNUSAS011578</strain>
    </source>
</reference>
<evidence type="ECO:0000256" key="2">
    <source>
        <dbReference type="SAM" id="Phobius"/>
    </source>
</evidence>
<keyword evidence="1" id="KW-0175">Coiled coil</keyword>
<comment type="caution">
    <text evidence="4">The sequence shown here is derived from an EMBL/GenBank/DDBJ whole genome shotgun (WGS) entry which is preliminary data.</text>
</comment>
<evidence type="ECO:0000313" key="4">
    <source>
        <dbReference type="EMBL" id="EDG7236180.1"/>
    </source>
</evidence>
<dbReference type="EMBL" id="AAMFDB010000014">
    <property type="protein sequence ID" value="EDG7236180.1"/>
    <property type="molecule type" value="Genomic_DNA"/>
</dbReference>
<feature type="transmembrane region" description="Helical" evidence="2">
    <location>
        <begin position="61"/>
        <end position="83"/>
    </location>
</feature>
<evidence type="ECO:0000313" key="6">
    <source>
        <dbReference type="EMBL" id="HAF1204155.1"/>
    </source>
</evidence>
<feature type="coiled-coil region" evidence="1">
    <location>
        <begin position="106"/>
        <end position="133"/>
    </location>
</feature>
<sequence length="215" mass="24604">MSCSDARRAGNKGIRQKPPVNFSLFRQVLYAHIVAFLMMLVLGMVFTVLSLVLFYTYGANWLLSLFICPLFLLSGLFITGFAFKSTWSSIRYYYDKGQLKRYGLNLDATLTHKEKVEIRIDNAKRQVRVDELELHVLFDFQFDSKTWSCGDLLTNEKVFDALNDGQTIPIRILPWKPESASVRQRALFNRLKGMNTASETTDPRLGEALIECGEV</sequence>
<reference evidence="5" key="1">
    <citation type="journal article" date="2018" name="Genome Biol.">
        <title>SKESA: strategic k-mer extension for scrupulous assemblies.</title>
        <authorList>
            <person name="Souvorov A."/>
            <person name="Agarwala R."/>
            <person name="Lipman D.J."/>
        </authorList>
    </citation>
    <scope>NUCLEOTIDE SEQUENCE</scope>
    <source>
        <strain evidence="5">12-0651</strain>
        <strain evidence="6">13-4272</strain>
    </source>
</reference>
<dbReference type="EMBL" id="DAAUDP010000001">
    <property type="protein sequence ID" value="HAF1204155.1"/>
    <property type="molecule type" value="Genomic_DNA"/>
</dbReference>
<reference evidence="5" key="2">
    <citation type="submission" date="2018-07" db="EMBL/GenBank/DDBJ databases">
        <authorList>
            <consortium name="NCBI Pathogen Detection Project"/>
        </authorList>
    </citation>
    <scope>NUCLEOTIDE SEQUENCE</scope>
    <source>
        <strain evidence="5">12-0651</strain>
        <strain evidence="6">13-4272</strain>
    </source>
</reference>
<protein>
    <submittedName>
        <fullName evidence="4">Uncharacterized protein</fullName>
    </submittedName>
</protein>